<reference evidence="1" key="1">
    <citation type="submission" date="2013-05" db="EMBL/GenBank/DDBJ databases">
        <title>The Mitochondrial Genome of the medicinal plant Salvia miltiorrhiza.</title>
        <authorList>
            <person name="Qian J."/>
        </authorList>
    </citation>
    <scope>NUCLEOTIDE SEQUENCE</scope>
</reference>
<sequence length="107" mass="11987">MSCSHASGLSPQLSSLWRTAFITCVWVIWSTRNRLLFSNYSPLINSAAAFIWASLKEANSFNIGAMHNSIDDLLRLRAFSISGCPNQNQIRLRLSYRLLGNLLLRAG</sequence>
<geneLocation type="mitochondrion" evidence="1"/>
<proteinExistence type="predicted"/>
<protein>
    <submittedName>
        <fullName evidence="1">Uncharacterized protein</fullName>
    </submittedName>
</protein>
<organism evidence="1">
    <name type="scientific">Salvia miltiorrhiza</name>
    <name type="common">Chinese sage</name>
    <dbReference type="NCBI Taxonomy" id="226208"/>
    <lineage>
        <taxon>Eukaryota</taxon>
        <taxon>Viridiplantae</taxon>
        <taxon>Streptophyta</taxon>
        <taxon>Embryophyta</taxon>
        <taxon>Tracheophyta</taxon>
        <taxon>Spermatophyta</taxon>
        <taxon>Magnoliopsida</taxon>
        <taxon>eudicotyledons</taxon>
        <taxon>Gunneridae</taxon>
        <taxon>Pentapetalae</taxon>
        <taxon>asterids</taxon>
        <taxon>lamiids</taxon>
        <taxon>Lamiales</taxon>
        <taxon>Lamiaceae</taxon>
        <taxon>Nepetoideae</taxon>
        <taxon>Mentheae</taxon>
        <taxon>Salviinae</taxon>
        <taxon>Salvia</taxon>
        <taxon>Salvia incertae sedis</taxon>
    </lineage>
</organism>
<dbReference type="AlphaFoldDB" id="V9P4R8"/>
<dbReference type="OrthoDB" id="676037at2759"/>
<name>V9P4R8_SALMI</name>
<dbReference type="RefSeq" id="YP_008992320.1">
    <property type="nucleotide sequence ID" value="NC_023209.1"/>
</dbReference>
<accession>V9P4R8</accession>
<dbReference type="KEGG" id="smil:18126327"/>
<evidence type="ECO:0000313" key="1">
    <source>
        <dbReference type="EMBL" id="AGU16585.1"/>
    </source>
</evidence>
<gene>
    <name evidence="1" type="primary">orf107b</name>
    <name evidence="1" type="ORF">Salmi_Mp056</name>
</gene>
<dbReference type="GeneID" id="18126327"/>
<dbReference type="EMBL" id="KF177345">
    <property type="protein sequence ID" value="AGU16585.1"/>
    <property type="molecule type" value="Genomic_DNA"/>
</dbReference>
<keyword evidence="1" id="KW-0496">Mitochondrion</keyword>